<feature type="region of interest" description="Disordered" evidence="6">
    <location>
        <begin position="100"/>
        <end position="121"/>
    </location>
</feature>
<evidence type="ECO:0000313" key="9">
    <source>
        <dbReference type="Proteomes" id="UP001268256"/>
    </source>
</evidence>
<evidence type="ECO:0000256" key="3">
    <source>
        <dbReference type="ARBA" id="ARBA00022692"/>
    </source>
</evidence>
<organism evidence="8 9">
    <name type="scientific">Pseudocalidococcus azoricus BACA0444</name>
    <dbReference type="NCBI Taxonomy" id="2918990"/>
    <lineage>
        <taxon>Bacteria</taxon>
        <taxon>Bacillati</taxon>
        <taxon>Cyanobacteriota</taxon>
        <taxon>Cyanophyceae</taxon>
        <taxon>Acaryochloridales</taxon>
        <taxon>Thermosynechococcaceae</taxon>
        <taxon>Pseudocalidococcus</taxon>
        <taxon>Pseudocalidococcus azoricus</taxon>
    </lineage>
</organism>
<dbReference type="AlphaFoldDB" id="A0AAE4JW99"/>
<dbReference type="PRINTS" id="PR00813">
    <property type="entry name" value="BCTERIALGSPG"/>
</dbReference>
<evidence type="ECO:0000313" key="8">
    <source>
        <dbReference type="EMBL" id="MDS3860846.1"/>
    </source>
</evidence>
<dbReference type="GO" id="GO:0015628">
    <property type="term" value="P:protein secretion by the type II secretion system"/>
    <property type="evidence" value="ECO:0007669"/>
    <property type="project" value="InterPro"/>
</dbReference>
<comment type="subcellular location">
    <subcellularLocation>
        <location evidence="1">Membrane</location>
        <topology evidence="1">Single-pass membrane protein</topology>
    </subcellularLocation>
</comment>
<evidence type="ECO:0000256" key="6">
    <source>
        <dbReference type="SAM" id="MobiDB-lite"/>
    </source>
</evidence>
<keyword evidence="5 7" id="KW-0472">Membrane</keyword>
<name>A0AAE4JW99_9CYAN</name>
<accession>A0AAE4JW99</accession>
<evidence type="ECO:0000256" key="2">
    <source>
        <dbReference type="ARBA" id="ARBA00022481"/>
    </source>
</evidence>
<dbReference type="GO" id="GO:0015627">
    <property type="term" value="C:type II protein secretion system complex"/>
    <property type="evidence" value="ECO:0007669"/>
    <property type="project" value="InterPro"/>
</dbReference>
<dbReference type="InterPro" id="IPR000983">
    <property type="entry name" value="Bac_GSPG_pilin"/>
</dbReference>
<evidence type="ECO:0000256" key="4">
    <source>
        <dbReference type="ARBA" id="ARBA00022989"/>
    </source>
</evidence>
<dbReference type="InterPro" id="IPR031975">
    <property type="entry name" value="Pilin_GH"/>
</dbReference>
<dbReference type="PANTHER" id="PTHR30093">
    <property type="entry name" value="GENERAL SECRETION PATHWAY PROTEIN G"/>
    <property type="match status" value="1"/>
</dbReference>
<dbReference type="EMBL" id="JAVMIP010000006">
    <property type="protein sequence ID" value="MDS3860846.1"/>
    <property type="molecule type" value="Genomic_DNA"/>
</dbReference>
<proteinExistence type="predicted"/>
<keyword evidence="9" id="KW-1185">Reference proteome</keyword>
<dbReference type="Pfam" id="PF07963">
    <property type="entry name" value="N_methyl"/>
    <property type="match status" value="1"/>
</dbReference>
<dbReference type="PROSITE" id="PS00409">
    <property type="entry name" value="PROKAR_NTER_METHYL"/>
    <property type="match status" value="1"/>
</dbReference>
<dbReference type="NCBIfam" id="TIGR02532">
    <property type="entry name" value="IV_pilin_GFxxxE"/>
    <property type="match status" value="1"/>
</dbReference>
<protein>
    <submittedName>
        <fullName evidence="8">Type IV pilin-like G/H family protein</fullName>
    </submittedName>
</protein>
<keyword evidence="4 7" id="KW-1133">Transmembrane helix</keyword>
<dbReference type="GO" id="GO:0016020">
    <property type="term" value="C:membrane"/>
    <property type="evidence" value="ECO:0007669"/>
    <property type="project" value="UniProtKB-SubCell"/>
</dbReference>
<dbReference type="RefSeq" id="WP_322878108.1">
    <property type="nucleotide sequence ID" value="NZ_JAVMIP010000006.1"/>
</dbReference>
<feature type="transmembrane region" description="Helical" evidence="7">
    <location>
        <begin position="21"/>
        <end position="43"/>
    </location>
</feature>
<sequence length="150" mass="15176">MKTELKAKFLQHLLSKKKANEGFTLVELLVVVIIIGILAAIALPSMLSQASKARLSGAQTAVGAVNRAQQAYRLENTTFATALTSLEIGTPAAQAYTFAGPSSSGTSTQFNGVPDDTSTDRGVSGCVTASGGLTSSTIKSATAPGGAPGC</sequence>
<evidence type="ECO:0000256" key="7">
    <source>
        <dbReference type="SAM" id="Phobius"/>
    </source>
</evidence>
<dbReference type="Proteomes" id="UP001268256">
    <property type="component" value="Unassembled WGS sequence"/>
</dbReference>
<comment type="caution">
    <text evidence="8">The sequence shown here is derived from an EMBL/GenBank/DDBJ whole genome shotgun (WGS) entry which is preliminary data.</text>
</comment>
<dbReference type="Pfam" id="PF16734">
    <property type="entry name" value="Pilin_GH"/>
    <property type="match status" value="1"/>
</dbReference>
<dbReference type="PANTHER" id="PTHR30093:SF44">
    <property type="entry name" value="TYPE II SECRETION SYSTEM CORE PROTEIN G"/>
    <property type="match status" value="1"/>
</dbReference>
<gene>
    <name evidence="8" type="ORF">RIF25_08465</name>
</gene>
<evidence type="ECO:0000256" key="1">
    <source>
        <dbReference type="ARBA" id="ARBA00004167"/>
    </source>
</evidence>
<feature type="compositionally biased region" description="Polar residues" evidence="6">
    <location>
        <begin position="100"/>
        <end position="111"/>
    </location>
</feature>
<keyword evidence="2" id="KW-0488">Methylation</keyword>
<dbReference type="InterPro" id="IPR045584">
    <property type="entry name" value="Pilin-like"/>
</dbReference>
<keyword evidence="3 7" id="KW-0812">Transmembrane</keyword>
<evidence type="ECO:0000256" key="5">
    <source>
        <dbReference type="ARBA" id="ARBA00023136"/>
    </source>
</evidence>
<dbReference type="InterPro" id="IPR012902">
    <property type="entry name" value="N_methyl_site"/>
</dbReference>
<dbReference type="SUPFAM" id="SSF54523">
    <property type="entry name" value="Pili subunits"/>
    <property type="match status" value="1"/>
</dbReference>
<reference evidence="9" key="1">
    <citation type="submission" date="2023-07" db="EMBL/GenBank/DDBJ databases">
        <authorList>
            <person name="Luz R."/>
            <person name="Cordeiro R."/>
            <person name="Fonseca A."/>
            <person name="Goncalves V."/>
        </authorList>
    </citation>
    <scope>NUCLEOTIDE SEQUENCE [LARGE SCALE GENOMIC DNA]</scope>
    <source>
        <strain evidence="9">BACA0444</strain>
    </source>
</reference>
<dbReference type="Gene3D" id="3.30.700.10">
    <property type="entry name" value="Glycoprotein, Type 4 Pilin"/>
    <property type="match status" value="1"/>
</dbReference>